<dbReference type="PANTHER" id="PTHR21661">
    <property type="entry name" value="EPOXIDE HYDROLASE 1-RELATED"/>
    <property type="match status" value="1"/>
</dbReference>
<evidence type="ECO:0000259" key="6">
    <source>
        <dbReference type="Pfam" id="PF00561"/>
    </source>
</evidence>
<name>A0A9P9BU14_9PEZI</name>
<evidence type="ECO:0000259" key="7">
    <source>
        <dbReference type="Pfam" id="PF06441"/>
    </source>
</evidence>
<dbReference type="SUPFAM" id="SSF53474">
    <property type="entry name" value="alpha/beta-Hydrolases"/>
    <property type="match status" value="1"/>
</dbReference>
<feature type="active site" description="Proton acceptor" evidence="4">
    <location>
        <position position="357"/>
    </location>
</feature>
<comment type="caution">
    <text evidence="8">The sequence shown here is derived from an EMBL/GenBank/DDBJ whole genome shotgun (WGS) entry which is preliminary data.</text>
</comment>
<evidence type="ECO:0000313" key="8">
    <source>
        <dbReference type="EMBL" id="KAH7036017.1"/>
    </source>
</evidence>
<feature type="chain" id="PRO_5040186177" evidence="5">
    <location>
        <begin position="18"/>
        <end position="380"/>
    </location>
</feature>
<dbReference type="InterPro" id="IPR029058">
    <property type="entry name" value="AB_hydrolase_fold"/>
</dbReference>
<feature type="signal peptide" evidence="5">
    <location>
        <begin position="1"/>
        <end position="17"/>
    </location>
</feature>
<feature type="domain" description="AB hydrolase-1" evidence="6">
    <location>
        <begin position="91"/>
        <end position="187"/>
    </location>
</feature>
<feature type="active site" description="Proton donor" evidence="4">
    <location>
        <position position="297"/>
    </location>
</feature>
<dbReference type="InterPro" id="IPR016292">
    <property type="entry name" value="Epoxide_hydrolase"/>
</dbReference>
<dbReference type="Pfam" id="PF00561">
    <property type="entry name" value="Abhydrolase_1"/>
    <property type="match status" value="1"/>
</dbReference>
<dbReference type="PIRSF" id="PIRSF001112">
    <property type="entry name" value="Epoxide_hydrolase"/>
    <property type="match status" value="1"/>
</dbReference>
<dbReference type="Proteomes" id="UP000756346">
    <property type="component" value="Unassembled WGS sequence"/>
</dbReference>
<reference evidence="8" key="1">
    <citation type="journal article" date="2021" name="Nat. Commun.">
        <title>Genetic determinants of endophytism in the Arabidopsis root mycobiome.</title>
        <authorList>
            <person name="Mesny F."/>
            <person name="Miyauchi S."/>
            <person name="Thiergart T."/>
            <person name="Pickel B."/>
            <person name="Atanasova L."/>
            <person name="Karlsson M."/>
            <person name="Huettel B."/>
            <person name="Barry K.W."/>
            <person name="Haridas S."/>
            <person name="Chen C."/>
            <person name="Bauer D."/>
            <person name="Andreopoulos W."/>
            <person name="Pangilinan J."/>
            <person name="LaButti K."/>
            <person name="Riley R."/>
            <person name="Lipzen A."/>
            <person name="Clum A."/>
            <person name="Drula E."/>
            <person name="Henrissat B."/>
            <person name="Kohler A."/>
            <person name="Grigoriev I.V."/>
            <person name="Martin F.M."/>
            <person name="Hacquard S."/>
        </authorList>
    </citation>
    <scope>NUCLEOTIDE SEQUENCE</scope>
    <source>
        <strain evidence="8">MPI-CAGE-CH-0230</strain>
    </source>
</reference>
<dbReference type="GO" id="GO:0097176">
    <property type="term" value="P:epoxide metabolic process"/>
    <property type="evidence" value="ECO:0007669"/>
    <property type="project" value="TreeGrafter"/>
</dbReference>
<dbReference type="InterPro" id="IPR000073">
    <property type="entry name" value="AB_hydrolase_1"/>
</dbReference>
<keyword evidence="3 8" id="KW-0378">Hydrolase</keyword>
<sequence>MLYANITTAALCAIATASNVPAPYQISVDPKLIAEAATKAKLYRPSIGLEDRTSDTWREGPPVENMTALARYWADEYDWLERSTQRPNAIPLLMLHGWPSTHTEWSAVLKPLTSPKDSSSPAFHVVTPDLPGFGFSPAPTRAGFGPRQAAAAFADLMKTLGYEKYGVVSTDLGWWVGMFMAGDHAEHLVGHFTDFFSVSPTPADLERYSSNQTDAAENEYIGGLSAFSAGFGAYMTMQSQGPLKLSQALNDSPVGYAGWIWPMIHAISDGYPYTLKQIVTRTLLLWVGDVYGNVRAYLEWLKPEASNFPESDVPTGVAQWGATGPFNEIAGSVHTPRSWIERQSNVTFFIARDFGGHFAVEHYPDLYAQDLREFFGQLTA</sequence>
<dbReference type="InterPro" id="IPR010497">
    <property type="entry name" value="Epoxide_hydro_N"/>
</dbReference>
<proteinExistence type="inferred from homology"/>
<evidence type="ECO:0000256" key="3">
    <source>
        <dbReference type="ARBA" id="ARBA00022801"/>
    </source>
</evidence>
<evidence type="ECO:0000256" key="5">
    <source>
        <dbReference type="SAM" id="SignalP"/>
    </source>
</evidence>
<gene>
    <name evidence="8" type="ORF">B0I36DRAFT_239143</name>
</gene>
<evidence type="ECO:0000256" key="4">
    <source>
        <dbReference type="PIRSR" id="PIRSR001112-1"/>
    </source>
</evidence>
<comment type="similarity">
    <text evidence="1">Belongs to the peptidase S33 family.</text>
</comment>
<dbReference type="Pfam" id="PF06441">
    <property type="entry name" value="EHN"/>
    <property type="match status" value="1"/>
</dbReference>
<protein>
    <submittedName>
        <fullName evidence="8">Epoxide hydrolase</fullName>
    </submittedName>
</protein>
<dbReference type="GO" id="GO:0004301">
    <property type="term" value="F:epoxide hydrolase activity"/>
    <property type="evidence" value="ECO:0007669"/>
    <property type="project" value="TreeGrafter"/>
</dbReference>
<evidence type="ECO:0000256" key="2">
    <source>
        <dbReference type="ARBA" id="ARBA00022797"/>
    </source>
</evidence>
<feature type="active site" description="Nucleophile" evidence="4">
    <location>
        <position position="171"/>
    </location>
</feature>
<dbReference type="AlphaFoldDB" id="A0A9P9BU14"/>
<dbReference type="EMBL" id="JAGTJQ010000003">
    <property type="protein sequence ID" value="KAH7036017.1"/>
    <property type="molecule type" value="Genomic_DNA"/>
</dbReference>
<dbReference type="InterPro" id="IPR000639">
    <property type="entry name" value="Epox_hydrolase-like"/>
</dbReference>
<dbReference type="RefSeq" id="XP_046016110.1">
    <property type="nucleotide sequence ID" value="XM_046149668.1"/>
</dbReference>
<evidence type="ECO:0000256" key="1">
    <source>
        <dbReference type="ARBA" id="ARBA00010088"/>
    </source>
</evidence>
<dbReference type="PANTHER" id="PTHR21661:SF35">
    <property type="entry name" value="EPOXIDE HYDROLASE"/>
    <property type="match status" value="1"/>
</dbReference>
<organism evidence="8 9">
    <name type="scientific">Microdochium trichocladiopsis</name>
    <dbReference type="NCBI Taxonomy" id="1682393"/>
    <lineage>
        <taxon>Eukaryota</taxon>
        <taxon>Fungi</taxon>
        <taxon>Dikarya</taxon>
        <taxon>Ascomycota</taxon>
        <taxon>Pezizomycotina</taxon>
        <taxon>Sordariomycetes</taxon>
        <taxon>Xylariomycetidae</taxon>
        <taxon>Xylariales</taxon>
        <taxon>Microdochiaceae</taxon>
        <taxon>Microdochium</taxon>
    </lineage>
</organism>
<dbReference type="PRINTS" id="PR00412">
    <property type="entry name" value="EPOXHYDRLASE"/>
</dbReference>
<dbReference type="OrthoDB" id="6431331at2759"/>
<evidence type="ECO:0000313" key="9">
    <source>
        <dbReference type="Proteomes" id="UP000756346"/>
    </source>
</evidence>
<keyword evidence="2" id="KW-0058">Aromatic hydrocarbons catabolism</keyword>
<dbReference type="Gene3D" id="3.40.50.1820">
    <property type="entry name" value="alpha/beta hydrolase"/>
    <property type="match status" value="1"/>
</dbReference>
<keyword evidence="5" id="KW-0732">Signal</keyword>
<feature type="domain" description="Epoxide hydrolase N-terminal" evidence="7">
    <location>
        <begin position="22"/>
        <end position="82"/>
    </location>
</feature>
<keyword evidence="9" id="KW-1185">Reference proteome</keyword>
<dbReference type="GeneID" id="70179214"/>
<accession>A0A9P9BU14</accession>